<comment type="caution">
    <text evidence="3">The sequence shown here is derived from an EMBL/GenBank/DDBJ whole genome shotgun (WGS) entry which is preliminary data.</text>
</comment>
<feature type="chain" id="PRO_5018769099" evidence="2">
    <location>
        <begin position="19"/>
        <end position="189"/>
    </location>
</feature>
<feature type="signal peptide" evidence="2">
    <location>
        <begin position="1"/>
        <end position="18"/>
    </location>
</feature>
<accession>A0A3S5ANA8</accession>
<evidence type="ECO:0000256" key="1">
    <source>
        <dbReference type="SAM" id="MobiDB-lite"/>
    </source>
</evidence>
<proteinExistence type="predicted"/>
<organism evidence="3 4">
    <name type="scientific">Protopolystoma xenopodis</name>
    <dbReference type="NCBI Taxonomy" id="117903"/>
    <lineage>
        <taxon>Eukaryota</taxon>
        <taxon>Metazoa</taxon>
        <taxon>Spiralia</taxon>
        <taxon>Lophotrochozoa</taxon>
        <taxon>Platyhelminthes</taxon>
        <taxon>Monogenea</taxon>
        <taxon>Polyopisthocotylea</taxon>
        <taxon>Polystomatidea</taxon>
        <taxon>Polystomatidae</taxon>
        <taxon>Protopolystoma</taxon>
    </lineage>
</organism>
<dbReference type="AlphaFoldDB" id="A0A3S5ANA8"/>
<feature type="region of interest" description="Disordered" evidence="1">
    <location>
        <begin position="101"/>
        <end position="120"/>
    </location>
</feature>
<name>A0A3S5ANA8_9PLAT</name>
<protein>
    <submittedName>
        <fullName evidence="3">Uncharacterized protein</fullName>
    </submittedName>
</protein>
<keyword evidence="2" id="KW-0732">Signal</keyword>
<dbReference type="EMBL" id="CAAALY010067614">
    <property type="protein sequence ID" value="VEL24413.1"/>
    <property type="molecule type" value="Genomic_DNA"/>
</dbReference>
<reference evidence="3" key="1">
    <citation type="submission" date="2018-11" db="EMBL/GenBank/DDBJ databases">
        <authorList>
            <consortium name="Pathogen Informatics"/>
        </authorList>
    </citation>
    <scope>NUCLEOTIDE SEQUENCE</scope>
</reference>
<keyword evidence="4" id="KW-1185">Reference proteome</keyword>
<dbReference type="Proteomes" id="UP000784294">
    <property type="component" value="Unassembled WGS sequence"/>
</dbReference>
<evidence type="ECO:0000313" key="4">
    <source>
        <dbReference type="Proteomes" id="UP000784294"/>
    </source>
</evidence>
<feature type="compositionally biased region" description="Pro residues" evidence="1">
    <location>
        <begin position="62"/>
        <end position="78"/>
    </location>
</feature>
<feature type="region of interest" description="Disordered" evidence="1">
    <location>
        <begin position="57"/>
        <end position="78"/>
    </location>
</feature>
<gene>
    <name evidence="3" type="ORF">PXEA_LOCUS17853</name>
</gene>
<feature type="region of interest" description="Disordered" evidence="1">
    <location>
        <begin position="127"/>
        <end position="146"/>
    </location>
</feature>
<evidence type="ECO:0000256" key="2">
    <source>
        <dbReference type="SAM" id="SignalP"/>
    </source>
</evidence>
<evidence type="ECO:0000313" key="3">
    <source>
        <dbReference type="EMBL" id="VEL24413.1"/>
    </source>
</evidence>
<sequence>MQTLSALLILHLFESTNIFLFSDKLAAREQRRDSCPLASNKASSFSAAYNLAQPQVLSTSTPPIPHSPRSSQPPPPILHFPLPLPPRSSRLPVQRAIAISSLSQQQADQQPPPLSWKVSGRTRLLPSRTEGQVRTPQLPLPPSQLTSPSHYVLKEGVTSVTASEGNNLLQESSLPLSLASEANYGGSNN</sequence>